<accession>A0ABW2KR46</accession>
<evidence type="ECO:0000313" key="7">
    <source>
        <dbReference type="EMBL" id="MFC7331914.1"/>
    </source>
</evidence>
<dbReference type="Gene3D" id="3.30.420.10">
    <property type="entry name" value="Ribonuclease H-like superfamily/Ribonuclease H"/>
    <property type="match status" value="1"/>
</dbReference>
<dbReference type="SUPFAM" id="SSF53098">
    <property type="entry name" value="Ribonuclease H-like"/>
    <property type="match status" value="1"/>
</dbReference>
<evidence type="ECO:0000313" key="8">
    <source>
        <dbReference type="Proteomes" id="UP001596456"/>
    </source>
</evidence>
<dbReference type="EMBL" id="JBHTCM010000004">
    <property type="protein sequence ID" value="MFC7331914.1"/>
    <property type="molecule type" value="Genomic_DNA"/>
</dbReference>
<dbReference type="CDD" id="cd06127">
    <property type="entry name" value="DEDDh"/>
    <property type="match status" value="1"/>
</dbReference>
<reference evidence="8" key="1">
    <citation type="journal article" date="2019" name="Int. J. Syst. Evol. Microbiol.">
        <title>The Global Catalogue of Microorganisms (GCM) 10K type strain sequencing project: providing services to taxonomists for standard genome sequencing and annotation.</title>
        <authorList>
            <consortium name="The Broad Institute Genomics Platform"/>
            <consortium name="The Broad Institute Genome Sequencing Center for Infectious Disease"/>
            <person name="Wu L."/>
            <person name="Ma J."/>
        </authorList>
    </citation>
    <scope>NUCLEOTIDE SEQUENCE [LARGE SCALE GENOMIC DNA]</scope>
    <source>
        <strain evidence="8">CGMCC 1.16275</strain>
    </source>
</reference>
<keyword evidence="7" id="KW-0269">Exonuclease</keyword>
<protein>
    <recommendedName>
        <fullName evidence="1">DNA-directed DNA polymerase</fullName>
        <ecNumber evidence="1">2.7.7.7</ecNumber>
    </recommendedName>
</protein>
<evidence type="ECO:0000259" key="6">
    <source>
        <dbReference type="SMART" id="SM00479"/>
    </source>
</evidence>
<evidence type="ECO:0000256" key="1">
    <source>
        <dbReference type="ARBA" id="ARBA00012417"/>
    </source>
</evidence>
<keyword evidence="8" id="KW-1185">Reference proteome</keyword>
<dbReference type="InterPro" id="IPR000014">
    <property type="entry name" value="PAS"/>
</dbReference>
<keyword evidence="4" id="KW-1133">Transmembrane helix</keyword>
<dbReference type="InterPro" id="IPR012337">
    <property type="entry name" value="RNaseH-like_sf"/>
</dbReference>
<feature type="transmembrane region" description="Helical" evidence="4">
    <location>
        <begin position="38"/>
        <end position="60"/>
    </location>
</feature>
<evidence type="ECO:0000256" key="3">
    <source>
        <dbReference type="ARBA" id="ARBA00049244"/>
    </source>
</evidence>
<dbReference type="SMART" id="SM00479">
    <property type="entry name" value="EXOIII"/>
    <property type="match status" value="1"/>
</dbReference>
<dbReference type="EC" id="2.7.7.7" evidence="1"/>
<keyword evidence="7" id="KW-0378">Hydrolase</keyword>
<dbReference type="Pfam" id="PF00989">
    <property type="entry name" value="PAS"/>
    <property type="match status" value="1"/>
</dbReference>
<comment type="function">
    <text evidence="2">DNA polymerase III is a complex, multichain enzyme responsible for most of the replicative synthesis in bacteria. The epsilon subunit contain the editing function and is a proofreading 3'-5' exonuclease.</text>
</comment>
<dbReference type="InterPro" id="IPR013520">
    <property type="entry name" value="Ribonucl_H"/>
</dbReference>
<dbReference type="PANTHER" id="PTHR30231:SF41">
    <property type="entry name" value="DNA POLYMERASE III SUBUNIT EPSILON"/>
    <property type="match status" value="1"/>
</dbReference>
<dbReference type="SMART" id="SM00091">
    <property type="entry name" value="PAS"/>
    <property type="match status" value="1"/>
</dbReference>
<keyword evidence="4" id="KW-0812">Transmembrane</keyword>
<dbReference type="InterPro" id="IPR013767">
    <property type="entry name" value="PAS_fold"/>
</dbReference>
<dbReference type="CDD" id="cd00130">
    <property type="entry name" value="PAS"/>
    <property type="match status" value="1"/>
</dbReference>
<dbReference type="RefSeq" id="WP_377355989.1">
    <property type="nucleotide sequence ID" value="NZ_JBHTCM010000004.1"/>
</dbReference>
<evidence type="ECO:0000259" key="5">
    <source>
        <dbReference type="SMART" id="SM00091"/>
    </source>
</evidence>
<dbReference type="GO" id="GO:0004527">
    <property type="term" value="F:exonuclease activity"/>
    <property type="evidence" value="ECO:0007669"/>
    <property type="project" value="UniProtKB-KW"/>
</dbReference>
<dbReference type="Pfam" id="PF00929">
    <property type="entry name" value="RNase_T"/>
    <property type="match status" value="1"/>
</dbReference>
<sequence length="700" mass="75235">MKRGPGPGALFSGIAAAAVVFAFTLPLLLSEQGTDVPAAAIGTAAAFGTALFLGLLWLVMQRQLLAPARRLEAEVRMLAQAGGEMSLTTDTGFGALSPLAAAVADLSGRLAAVRADRERAVAEATRRAADLSDRLAALLRDLHEGVLVCNLRHQILLYNEAVRAMLPATADLGLGRSLLHLVSRQPVQHTLERLLRRIRDGRHRDHADGSTAGFVAATAEGRLLHCRMAAILGEGDEVTGYVVTVEDATVELASLARRDALLRSATEDVRQPLANLGAAVGALADHPDLAAEERAPFDGIIAESSQALNRTLERITHEYRAGITASWPMEDIHSGNLFALVAERSLGADGPELIPTGLPDWLHGDSYSLVLLLSHLADRVAEATGRRQFDLSVEADPERRFVFADLTWTGEPLGAARLNQWRADPLPEALAGLTVGDILELHSSDLWCVRHKEGCAKLRLPLPRPQEAHGRRGGGPAPRPEFFDFDLLHQPLPEGSLARQPLRSLSYVVFDTETTGLNPSQGDEMVALAGVRIVNGRILTGETFQTLINPGRTIPAASAAIHGITDAMVAEAPRAEAVLPQFRAFVGDAVLVAHNAAFDLKFLRLKQRAAGVRFDGPVLDTMILSRQIQGEHGEHSLDGLATRLGIGVVDRHSAMGDSLMTAAIFLRLMEMLETQGIRTLDDAIRRSNMAVELVARGRAF</sequence>
<dbReference type="PANTHER" id="PTHR30231">
    <property type="entry name" value="DNA POLYMERASE III SUBUNIT EPSILON"/>
    <property type="match status" value="1"/>
</dbReference>
<dbReference type="SUPFAM" id="SSF55785">
    <property type="entry name" value="PYP-like sensor domain (PAS domain)"/>
    <property type="match status" value="1"/>
</dbReference>
<proteinExistence type="predicted"/>
<keyword evidence="4" id="KW-0472">Membrane</keyword>
<dbReference type="InterPro" id="IPR035965">
    <property type="entry name" value="PAS-like_dom_sf"/>
</dbReference>
<comment type="catalytic activity">
    <reaction evidence="3">
        <text>DNA(n) + a 2'-deoxyribonucleoside 5'-triphosphate = DNA(n+1) + diphosphate</text>
        <dbReference type="Rhea" id="RHEA:22508"/>
        <dbReference type="Rhea" id="RHEA-COMP:17339"/>
        <dbReference type="Rhea" id="RHEA-COMP:17340"/>
        <dbReference type="ChEBI" id="CHEBI:33019"/>
        <dbReference type="ChEBI" id="CHEBI:61560"/>
        <dbReference type="ChEBI" id="CHEBI:173112"/>
        <dbReference type="EC" id="2.7.7.7"/>
    </reaction>
</comment>
<evidence type="ECO:0000256" key="4">
    <source>
        <dbReference type="SAM" id="Phobius"/>
    </source>
</evidence>
<organism evidence="7 8">
    <name type="scientific">Rhodocista pekingensis</name>
    <dbReference type="NCBI Taxonomy" id="201185"/>
    <lineage>
        <taxon>Bacteria</taxon>
        <taxon>Pseudomonadati</taxon>
        <taxon>Pseudomonadota</taxon>
        <taxon>Alphaproteobacteria</taxon>
        <taxon>Rhodospirillales</taxon>
        <taxon>Azospirillaceae</taxon>
        <taxon>Rhodocista</taxon>
    </lineage>
</organism>
<dbReference type="InterPro" id="IPR006054">
    <property type="entry name" value="DnaQ"/>
</dbReference>
<name>A0ABW2KR46_9PROT</name>
<gene>
    <name evidence="7" type="ORF">ACFQPS_01940</name>
</gene>
<keyword evidence="7" id="KW-0540">Nuclease</keyword>
<dbReference type="NCBIfam" id="TIGR00573">
    <property type="entry name" value="dnaq"/>
    <property type="match status" value="1"/>
</dbReference>
<feature type="domain" description="Exonuclease" evidence="6">
    <location>
        <begin position="506"/>
        <end position="674"/>
    </location>
</feature>
<dbReference type="Gene3D" id="3.30.450.20">
    <property type="entry name" value="PAS domain"/>
    <property type="match status" value="1"/>
</dbReference>
<dbReference type="Proteomes" id="UP001596456">
    <property type="component" value="Unassembled WGS sequence"/>
</dbReference>
<comment type="caution">
    <text evidence="7">The sequence shown here is derived from an EMBL/GenBank/DDBJ whole genome shotgun (WGS) entry which is preliminary data.</text>
</comment>
<evidence type="ECO:0000256" key="2">
    <source>
        <dbReference type="ARBA" id="ARBA00025483"/>
    </source>
</evidence>
<dbReference type="InterPro" id="IPR036397">
    <property type="entry name" value="RNaseH_sf"/>
</dbReference>
<feature type="domain" description="PAS" evidence="5">
    <location>
        <begin position="133"/>
        <end position="199"/>
    </location>
</feature>